<keyword evidence="1" id="KW-0175">Coiled coil</keyword>
<accession>A0A1B6JC78</accession>
<proteinExistence type="predicted"/>
<evidence type="ECO:0000256" key="1">
    <source>
        <dbReference type="SAM" id="Coils"/>
    </source>
</evidence>
<evidence type="ECO:0000313" key="2">
    <source>
        <dbReference type="EMBL" id="JAS96775.1"/>
    </source>
</evidence>
<gene>
    <name evidence="2" type="ORF">g.1908</name>
</gene>
<feature type="coiled-coil region" evidence="1">
    <location>
        <begin position="18"/>
        <end position="112"/>
    </location>
</feature>
<reference evidence="2" key="1">
    <citation type="submission" date="2015-11" db="EMBL/GenBank/DDBJ databases">
        <title>De novo transcriptome assembly of four potential Pierce s Disease insect vectors from Arizona vineyards.</title>
        <authorList>
            <person name="Tassone E.E."/>
        </authorList>
    </citation>
    <scope>NUCLEOTIDE SEQUENCE</scope>
</reference>
<organism evidence="2">
    <name type="scientific">Homalodisca liturata</name>
    <dbReference type="NCBI Taxonomy" id="320908"/>
    <lineage>
        <taxon>Eukaryota</taxon>
        <taxon>Metazoa</taxon>
        <taxon>Ecdysozoa</taxon>
        <taxon>Arthropoda</taxon>
        <taxon>Hexapoda</taxon>
        <taxon>Insecta</taxon>
        <taxon>Pterygota</taxon>
        <taxon>Neoptera</taxon>
        <taxon>Paraneoptera</taxon>
        <taxon>Hemiptera</taxon>
        <taxon>Auchenorrhyncha</taxon>
        <taxon>Membracoidea</taxon>
        <taxon>Cicadellidae</taxon>
        <taxon>Cicadellinae</taxon>
        <taxon>Proconiini</taxon>
        <taxon>Homalodisca</taxon>
    </lineage>
</organism>
<dbReference type="AlphaFoldDB" id="A0A1B6JC78"/>
<feature type="non-terminal residue" evidence="2">
    <location>
        <position position="190"/>
    </location>
</feature>
<sequence length="190" mass="21883">MLLKQELHELKAKAGEGILEIEDRLKAAEDIIHELTEKNHNLQQDIIYLNKKLDKELSINQDLLEQAEFEKNHYSITINDLNSKKSELEDKIKRLTTKLDELSQKATCDEVERNGLRTRIVDLVAREESLSLQVNEKGKMIGLMKTESEELVMKISDLEGAARAYLRSFLGNIKSKIKLNICQNIEHDMP</sequence>
<protein>
    <submittedName>
        <fullName evidence="2">Uncharacterized protein</fullName>
    </submittedName>
</protein>
<name>A0A1B6JC78_9HEMI</name>
<dbReference type="EMBL" id="GECU01010931">
    <property type="protein sequence ID" value="JAS96775.1"/>
    <property type="molecule type" value="Transcribed_RNA"/>
</dbReference>